<keyword evidence="2" id="KW-0732">Signal</keyword>
<feature type="domain" description="Sialate O-acetylesterase" evidence="3">
    <location>
        <begin position="103"/>
        <end position="348"/>
    </location>
</feature>
<accession>A0A1S2VQJ0</accession>
<gene>
    <name evidence="4" type="ORF">BLX24_02745</name>
</gene>
<dbReference type="SUPFAM" id="SSF52266">
    <property type="entry name" value="SGNH hydrolase"/>
    <property type="match status" value="1"/>
</dbReference>
<evidence type="ECO:0000313" key="5">
    <source>
        <dbReference type="Proteomes" id="UP000181790"/>
    </source>
</evidence>
<dbReference type="GO" id="GO:0001681">
    <property type="term" value="F:sialate O-acetylesterase activity"/>
    <property type="evidence" value="ECO:0007669"/>
    <property type="project" value="InterPro"/>
</dbReference>
<proteinExistence type="predicted"/>
<feature type="signal peptide" evidence="2">
    <location>
        <begin position="1"/>
        <end position="18"/>
    </location>
</feature>
<evidence type="ECO:0000259" key="3">
    <source>
        <dbReference type="Pfam" id="PF03629"/>
    </source>
</evidence>
<comment type="caution">
    <text evidence="4">The sequence shown here is derived from an EMBL/GenBank/DDBJ whole genome shotgun (WGS) entry which is preliminary data.</text>
</comment>
<protein>
    <recommendedName>
        <fullName evidence="3">Sialate O-acetylesterase domain-containing protein</fullName>
    </recommendedName>
</protein>
<organism evidence="4 5">
    <name type="scientific">Arsenicibacter rosenii</name>
    <dbReference type="NCBI Taxonomy" id="1750698"/>
    <lineage>
        <taxon>Bacteria</taxon>
        <taxon>Pseudomonadati</taxon>
        <taxon>Bacteroidota</taxon>
        <taxon>Cytophagia</taxon>
        <taxon>Cytophagales</taxon>
        <taxon>Spirosomataceae</taxon>
        <taxon>Arsenicibacter</taxon>
    </lineage>
</organism>
<evidence type="ECO:0000256" key="2">
    <source>
        <dbReference type="SAM" id="SignalP"/>
    </source>
</evidence>
<dbReference type="PANTHER" id="PTHR22901">
    <property type="entry name" value="SIALATE O-ACETYLESTERASE"/>
    <property type="match status" value="1"/>
</dbReference>
<reference evidence="4 5" key="1">
    <citation type="submission" date="2016-10" db="EMBL/GenBank/DDBJ databases">
        <title>Arsenicibacter rosenii gen. nov., sp. nov., an efficient arsenic-methylating bacterium isolated from an arsenic-contaminated paddy soil.</title>
        <authorList>
            <person name="Huang K."/>
        </authorList>
    </citation>
    <scope>NUCLEOTIDE SEQUENCE [LARGE SCALE GENOMIC DNA]</scope>
    <source>
        <strain evidence="4 5">SM-1</strain>
    </source>
</reference>
<dbReference type="InterPro" id="IPR013783">
    <property type="entry name" value="Ig-like_fold"/>
</dbReference>
<keyword evidence="1" id="KW-0378">Hydrolase</keyword>
<dbReference type="Gene3D" id="2.60.40.10">
    <property type="entry name" value="Immunoglobulins"/>
    <property type="match status" value="1"/>
</dbReference>
<dbReference type="PANTHER" id="PTHR22901:SF0">
    <property type="entry name" value="SIALATE O-ACETYLESTERASE"/>
    <property type="match status" value="1"/>
</dbReference>
<evidence type="ECO:0000313" key="4">
    <source>
        <dbReference type="EMBL" id="OIN61014.1"/>
    </source>
</evidence>
<dbReference type="Gene3D" id="3.40.50.1110">
    <property type="entry name" value="SGNH hydrolase"/>
    <property type="match status" value="1"/>
</dbReference>
<feature type="chain" id="PRO_5010280641" description="Sialate O-acetylesterase domain-containing protein" evidence="2">
    <location>
        <begin position="19"/>
        <end position="468"/>
    </location>
</feature>
<sequence>MKKLVYVFFFLFTLPAYADVILPALVANHMVLQQQEQVRVWGWAEPGEVVTVIPGWDNQPISTTTTDNAAWKLTMPTPAAAGPYSITIAGRNTIVLTDVLVGEVWVCAGQSNMEWSASRGVKDALAELPTAENDLIRFFKMPKLTADSPQTDTKGQWVRCDSASLRTFSAVGYFFGKKIQHTLHVPIGLIDVAWGGSYIDSWLPTTVTQLYPDTRTSALRMSKSAHWPSKPGVIYNGMIAPVIHYNIAGVLWYQGESNRHYPQAYYHLMHLMVDNWRGMWQKEFPFYYVQIAPFLYNGEHQTAAVREAQTRALDMARSGMVVTTDLVDNLKDIHPAYKYEVGNRLANLALAGTYGQKHIVCQSPQYQSMKVTGKKGRILRLTFQNAPKGLISKGKELTEFTVAGADKVFVPAKARIRGNMIDVWSDEVKVPYAVRFAFRDAPEPNVFSKEGLPLIPFRTDDWDLKLPK</sequence>
<dbReference type="Proteomes" id="UP000181790">
    <property type="component" value="Unassembled WGS sequence"/>
</dbReference>
<dbReference type="EMBL" id="MORL01000001">
    <property type="protein sequence ID" value="OIN61014.1"/>
    <property type="molecule type" value="Genomic_DNA"/>
</dbReference>
<keyword evidence="5" id="KW-1185">Reference proteome</keyword>
<evidence type="ECO:0000256" key="1">
    <source>
        <dbReference type="ARBA" id="ARBA00022801"/>
    </source>
</evidence>
<dbReference type="GO" id="GO:0005975">
    <property type="term" value="P:carbohydrate metabolic process"/>
    <property type="evidence" value="ECO:0007669"/>
    <property type="project" value="TreeGrafter"/>
</dbReference>
<dbReference type="InterPro" id="IPR005181">
    <property type="entry name" value="SASA"/>
</dbReference>
<dbReference type="Pfam" id="PF03629">
    <property type="entry name" value="SASA"/>
    <property type="match status" value="1"/>
</dbReference>
<dbReference type="RefSeq" id="WP_071501519.1">
    <property type="nucleotide sequence ID" value="NZ_MORL01000001.1"/>
</dbReference>
<dbReference type="OrthoDB" id="9816001at2"/>
<dbReference type="InterPro" id="IPR036514">
    <property type="entry name" value="SGNH_hydro_sf"/>
</dbReference>
<dbReference type="InterPro" id="IPR039329">
    <property type="entry name" value="SIAE"/>
</dbReference>
<dbReference type="AlphaFoldDB" id="A0A1S2VQJ0"/>
<name>A0A1S2VQJ0_9BACT</name>